<sequence length="320" mass="37487">MSTSKLDQIADQLRQSGEYRVIHRYRKPESYNVTSPDDKKLIGVFLDIESTGLSHTIDKLLELGMVKFEYTEDGRILNLLEEFNGYQDPKIAIPEHITKLTGITNDMVKDHSIENSKVAEYLEDVDIIISHNAQFDRAFFETAFPDIVPKAWACSMRNIDWRNEDISSFKLEYIAYRYNFFYEGHRAIIDCLAGIHVLAQNLLNSKQLVLKHLLDNALQLEFRLWAKDAPYDCKDLLKTRSYRWGTHPIHNFKAWYIEIPENNVEEEINYLRSSIYGRTIDIPIDILDAFSKYSINNQLIEKEDKHKDKLTWVQTLCKVQ</sequence>
<dbReference type="RefSeq" id="WP_322777498.1">
    <property type="nucleotide sequence ID" value="NZ_JARJFB010000183.1"/>
</dbReference>
<dbReference type="SMART" id="SM00479">
    <property type="entry name" value="EXOIII"/>
    <property type="match status" value="1"/>
</dbReference>
<protein>
    <submittedName>
        <fullName evidence="2">DNA polymerase III subunit epsilon domain protein</fullName>
    </submittedName>
</protein>
<dbReference type="InterPro" id="IPR013520">
    <property type="entry name" value="Ribonucl_H"/>
</dbReference>
<evidence type="ECO:0000259" key="1">
    <source>
        <dbReference type="SMART" id="SM00479"/>
    </source>
</evidence>
<dbReference type="PANTHER" id="PTHR30231">
    <property type="entry name" value="DNA POLYMERASE III SUBUNIT EPSILON"/>
    <property type="match status" value="1"/>
</dbReference>
<dbReference type="EMBL" id="JARJFB010000183">
    <property type="protein sequence ID" value="MEA0971588.1"/>
    <property type="molecule type" value="Genomic_DNA"/>
</dbReference>
<dbReference type="CDD" id="cd06127">
    <property type="entry name" value="DEDDh"/>
    <property type="match status" value="1"/>
</dbReference>
<keyword evidence="3" id="KW-1185">Reference proteome</keyword>
<reference evidence="2 3" key="1">
    <citation type="submission" date="2023-03" db="EMBL/GenBank/DDBJ databases">
        <title>Host association and intracellularity evolved multiple times independently in the Rickettsiales.</title>
        <authorList>
            <person name="Castelli M."/>
            <person name="Nardi T."/>
            <person name="Gammuto L."/>
            <person name="Bellinzona G."/>
            <person name="Sabaneyeva E."/>
            <person name="Potekhin A."/>
            <person name="Serra V."/>
            <person name="Petroni G."/>
            <person name="Sassera D."/>
        </authorList>
    </citation>
    <scope>NUCLEOTIDE SEQUENCE [LARGE SCALE GENOMIC DNA]</scope>
    <source>
        <strain evidence="2 3">Sr 2-6</strain>
    </source>
</reference>
<dbReference type="NCBIfam" id="NF006615">
    <property type="entry name" value="PRK09182.1"/>
    <property type="match status" value="1"/>
</dbReference>
<dbReference type="SUPFAM" id="SSF53098">
    <property type="entry name" value="Ribonuclease H-like"/>
    <property type="match status" value="1"/>
</dbReference>
<dbReference type="PANTHER" id="PTHR30231:SF37">
    <property type="entry name" value="EXODEOXYRIBONUCLEASE 10"/>
    <property type="match status" value="1"/>
</dbReference>
<evidence type="ECO:0000313" key="2">
    <source>
        <dbReference type="EMBL" id="MEA0971588.1"/>
    </source>
</evidence>
<accession>A0ABU5NEN2</accession>
<organism evidence="2 3">
    <name type="scientific">Candidatus Megaera venefica</name>
    <dbReference type="NCBI Taxonomy" id="2055910"/>
    <lineage>
        <taxon>Bacteria</taxon>
        <taxon>Pseudomonadati</taxon>
        <taxon>Pseudomonadota</taxon>
        <taxon>Alphaproteobacteria</taxon>
        <taxon>Rickettsiales</taxon>
        <taxon>Rickettsiaceae</taxon>
        <taxon>Candidatus Megaera</taxon>
    </lineage>
</organism>
<gene>
    <name evidence="2" type="ORF">Megvenef_01570</name>
</gene>
<name>A0ABU5NEN2_9RICK</name>
<proteinExistence type="predicted"/>
<comment type="caution">
    <text evidence="2">The sequence shown here is derived from an EMBL/GenBank/DDBJ whole genome shotgun (WGS) entry which is preliminary data.</text>
</comment>
<feature type="domain" description="Exonuclease" evidence="1">
    <location>
        <begin position="44"/>
        <end position="207"/>
    </location>
</feature>
<dbReference type="InterPro" id="IPR036397">
    <property type="entry name" value="RNaseH_sf"/>
</dbReference>
<dbReference type="Proteomes" id="UP001291687">
    <property type="component" value="Unassembled WGS sequence"/>
</dbReference>
<evidence type="ECO:0000313" key="3">
    <source>
        <dbReference type="Proteomes" id="UP001291687"/>
    </source>
</evidence>
<dbReference type="Gene3D" id="3.30.420.10">
    <property type="entry name" value="Ribonuclease H-like superfamily/Ribonuclease H"/>
    <property type="match status" value="1"/>
</dbReference>
<dbReference type="InterPro" id="IPR012337">
    <property type="entry name" value="RNaseH-like_sf"/>
</dbReference>
<dbReference type="Pfam" id="PF00929">
    <property type="entry name" value="RNase_T"/>
    <property type="match status" value="1"/>
</dbReference>